<evidence type="ECO:0000313" key="3">
    <source>
        <dbReference type="Proteomes" id="UP001319180"/>
    </source>
</evidence>
<sequence length="195" mass="21742">MKTSYLPVVAFTSVLLAGACVEDDSNVTTMDRHFVRESTYTSRAATLLGSVAMLRAEYVEIQNFGESMITEYENALTELEAVADEVDVVPPDGYAEDFEAAKDRLNGLGGYEFDTAYIHHQVKIHREAAALFEREIAEGNDVKIRDYAVKYLARVRKNLHRADSLSIVMQSDPVGSLEPITNNGRRRHAVIAQND</sequence>
<dbReference type="PANTHER" id="PTHR38593:SF1">
    <property type="entry name" value="BLR2558 PROTEIN"/>
    <property type="match status" value="1"/>
</dbReference>
<feature type="domain" description="DUF4142" evidence="1">
    <location>
        <begin position="31"/>
        <end position="165"/>
    </location>
</feature>
<proteinExistence type="predicted"/>
<evidence type="ECO:0000259" key="1">
    <source>
        <dbReference type="Pfam" id="PF13628"/>
    </source>
</evidence>
<dbReference type="InterPro" id="IPR025419">
    <property type="entry name" value="DUF4142"/>
</dbReference>
<name>A0AAP2DC25_9BACT</name>
<dbReference type="PANTHER" id="PTHR38593">
    <property type="entry name" value="BLR2558 PROTEIN"/>
    <property type="match status" value="1"/>
</dbReference>
<dbReference type="Pfam" id="PF13628">
    <property type="entry name" value="DUF4142"/>
    <property type="match status" value="1"/>
</dbReference>
<accession>A0AAP2DC25</accession>
<gene>
    <name evidence="2" type="ORF">KK078_16085</name>
</gene>
<dbReference type="RefSeq" id="WP_254091318.1">
    <property type="nucleotide sequence ID" value="NZ_JAHESC010000022.1"/>
</dbReference>
<dbReference type="EMBL" id="JAHESC010000022">
    <property type="protein sequence ID" value="MBT1688090.1"/>
    <property type="molecule type" value="Genomic_DNA"/>
</dbReference>
<keyword evidence="3" id="KW-1185">Reference proteome</keyword>
<organism evidence="2 3">
    <name type="scientific">Dawidia soli</name>
    <dbReference type="NCBI Taxonomy" id="2782352"/>
    <lineage>
        <taxon>Bacteria</taxon>
        <taxon>Pseudomonadati</taxon>
        <taxon>Bacteroidota</taxon>
        <taxon>Cytophagia</taxon>
        <taxon>Cytophagales</taxon>
        <taxon>Chryseotaleaceae</taxon>
        <taxon>Dawidia</taxon>
    </lineage>
</organism>
<dbReference type="Gene3D" id="1.20.1260.10">
    <property type="match status" value="1"/>
</dbReference>
<dbReference type="InterPro" id="IPR012347">
    <property type="entry name" value="Ferritin-like"/>
</dbReference>
<dbReference type="AlphaFoldDB" id="A0AAP2DC25"/>
<evidence type="ECO:0000313" key="2">
    <source>
        <dbReference type="EMBL" id="MBT1688090.1"/>
    </source>
</evidence>
<protein>
    <submittedName>
        <fullName evidence="2">DUF4142 domain-containing protein</fullName>
    </submittedName>
</protein>
<dbReference type="Proteomes" id="UP001319180">
    <property type="component" value="Unassembled WGS sequence"/>
</dbReference>
<reference evidence="2 3" key="1">
    <citation type="submission" date="2021-05" db="EMBL/GenBank/DDBJ databases">
        <title>A Polyphasic approach of four new species of the genus Ohtaekwangia: Ohtaekwangia histidinii sp. nov., Ohtaekwangia cretensis sp. nov., Ohtaekwangia indiensis sp. nov., Ohtaekwangia reichenbachii sp. nov. from diverse environment.</title>
        <authorList>
            <person name="Octaviana S."/>
        </authorList>
    </citation>
    <scope>NUCLEOTIDE SEQUENCE [LARGE SCALE GENOMIC DNA]</scope>
    <source>
        <strain evidence="2 3">PWU37</strain>
    </source>
</reference>
<comment type="caution">
    <text evidence="2">The sequence shown here is derived from an EMBL/GenBank/DDBJ whole genome shotgun (WGS) entry which is preliminary data.</text>
</comment>
<dbReference type="PROSITE" id="PS51257">
    <property type="entry name" value="PROKAR_LIPOPROTEIN"/>
    <property type="match status" value="1"/>
</dbReference>